<keyword evidence="1" id="KW-1133">Transmembrane helix</keyword>
<accession>A0A1I3LD60</accession>
<keyword evidence="1" id="KW-0472">Membrane</keyword>
<dbReference type="Proteomes" id="UP000199545">
    <property type="component" value="Unassembled WGS sequence"/>
</dbReference>
<dbReference type="RefSeq" id="WP_093227922.1">
    <property type="nucleotide sequence ID" value="NZ_FORR01000002.1"/>
</dbReference>
<proteinExistence type="predicted"/>
<reference evidence="2 3" key="1">
    <citation type="submission" date="2016-10" db="EMBL/GenBank/DDBJ databases">
        <authorList>
            <person name="de Groot N.N."/>
        </authorList>
    </citation>
    <scope>NUCLEOTIDE SEQUENCE [LARGE SCALE GENOMIC DNA]</scope>
    <source>
        <strain evidence="2 3">DSM 44778</strain>
    </source>
</reference>
<evidence type="ECO:0000313" key="3">
    <source>
        <dbReference type="Proteomes" id="UP000199545"/>
    </source>
</evidence>
<feature type="transmembrane region" description="Helical" evidence="1">
    <location>
        <begin position="12"/>
        <end position="40"/>
    </location>
</feature>
<protein>
    <submittedName>
        <fullName evidence="2">Uncharacterized protein</fullName>
    </submittedName>
</protein>
<evidence type="ECO:0000313" key="2">
    <source>
        <dbReference type="EMBL" id="SFI82668.1"/>
    </source>
</evidence>
<name>A0A1I3LD60_9BACL</name>
<keyword evidence="1" id="KW-0812">Transmembrane</keyword>
<organism evidence="2 3">
    <name type="scientific">Thermoflavimicrobium dichotomicum</name>
    <dbReference type="NCBI Taxonomy" id="46223"/>
    <lineage>
        <taxon>Bacteria</taxon>
        <taxon>Bacillati</taxon>
        <taxon>Bacillota</taxon>
        <taxon>Bacilli</taxon>
        <taxon>Bacillales</taxon>
        <taxon>Thermoactinomycetaceae</taxon>
        <taxon>Thermoflavimicrobium</taxon>
    </lineage>
</organism>
<dbReference type="EMBL" id="FORR01000002">
    <property type="protein sequence ID" value="SFI82668.1"/>
    <property type="molecule type" value="Genomic_DNA"/>
</dbReference>
<feature type="transmembrane region" description="Helical" evidence="1">
    <location>
        <begin position="52"/>
        <end position="73"/>
    </location>
</feature>
<feature type="transmembrane region" description="Helical" evidence="1">
    <location>
        <begin position="106"/>
        <end position="124"/>
    </location>
</feature>
<gene>
    <name evidence="2" type="ORF">SAMN05421852_102141</name>
</gene>
<evidence type="ECO:0000256" key="1">
    <source>
        <dbReference type="SAM" id="Phobius"/>
    </source>
</evidence>
<keyword evidence="3" id="KW-1185">Reference proteome</keyword>
<dbReference type="AlphaFoldDB" id="A0A1I3LD60"/>
<sequence length="140" mass="15980">MGKVVIGAKITGWVGMTAFLLLVCGLWLETIFSVVMGLVFVRFTIFVFRRSFSVQLASILLIIANMAAIWWGVRLSLEYNNLAIIKSKGFYTYLAGSFHGFFSEEGLWFTLVTGAITFLERLMIDVHYSRKKLAIFRRLH</sequence>
<dbReference type="STRING" id="46223.SAMN05421852_102141"/>